<evidence type="ECO:0000259" key="4">
    <source>
        <dbReference type="Pfam" id="PF02769"/>
    </source>
</evidence>
<dbReference type="OrthoDB" id="9802811at2"/>
<feature type="binding site" evidence="2">
    <location>
        <position position="149"/>
    </location>
    <ligand>
        <name>ATP</name>
        <dbReference type="ChEBI" id="CHEBI:30616"/>
    </ligand>
</feature>
<keyword evidence="2 5" id="KW-0418">Kinase</keyword>
<keyword evidence="2" id="KW-0547">Nucleotide-binding</keyword>
<dbReference type="EMBL" id="OCNJ01000003">
    <property type="protein sequence ID" value="SOD94255.1"/>
    <property type="molecule type" value="Genomic_DNA"/>
</dbReference>
<feature type="binding site" evidence="2">
    <location>
        <position position="45"/>
    </location>
    <ligand>
        <name>Mg(2+)</name>
        <dbReference type="ChEBI" id="CHEBI:18420"/>
        <label>4</label>
    </ligand>
</feature>
<protein>
    <recommendedName>
        <fullName evidence="2">Thiamine-monophosphate kinase</fullName>
        <shortName evidence="2">TMP kinase</shortName>
        <shortName evidence="2">Thiamine-phosphate kinase</shortName>
        <ecNumber evidence="2">2.7.4.16</ecNumber>
    </recommendedName>
</protein>
<feature type="binding site" evidence="2">
    <location>
        <position position="75"/>
    </location>
    <ligand>
        <name>Mg(2+)</name>
        <dbReference type="ChEBI" id="CHEBI:18420"/>
        <label>3</label>
    </ligand>
</feature>
<dbReference type="Pfam" id="PF00586">
    <property type="entry name" value="AIRS"/>
    <property type="match status" value="1"/>
</dbReference>
<dbReference type="GO" id="GO:0009229">
    <property type="term" value="P:thiamine diphosphate biosynthetic process"/>
    <property type="evidence" value="ECO:0007669"/>
    <property type="project" value="UniProtKB-UniRule"/>
</dbReference>
<dbReference type="SUPFAM" id="SSF55326">
    <property type="entry name" value="PurM N-terminal domain-like"/>
    <property type="match status" value="1"/>
</dbReference>
<keyword evidence="2" id="KW-0808">Transferase</keyword>
<feature type="binding site" evidence="2">
    <location>
        <position position="217"/>
    </location>
    <ligand>
        <name>ATP</name>
        <dbReference type="ChEBI" id="CHEBI:30616"/>
    </ligand>
</feature>
<feature type="binding site" evidence="2">
    <location>
        <begin position="122"/>
        <end position="123"/>
    </location>
    <ligand>
        <name>ATP</name>
        <dbReference type="ChEBI" id="CHEBI:30616"/>
    </ligand>
</feature>
<dbReference type="Gene3D" id="3.90.650.10">
    <property type="entry name" value="PurM-like C-terminal domain"/>
    <property type="match status" value="1"/>
</dbReference>
<dbReference type="HAMAP" id="MF_02128">
    <property type="entry name" value="TMP_kinase"/>
    <property type="match status" value="1"/>
</dbReference>
<feature type="binding site" evidence="2">
    <location>
        <position position="54"/>
    </location>
    <ligand>
        <name>substrate</name>
    </ligand>
</feature>
<dbReference type="InterPro" id="IPR036676">
    <property type="entry name" value="PurM-like_C_sf"/>
</dbReference>
<accession>A0A286GFE9</accession>
<comment type="caution">
    <text evidence="2">Lacks conserved residue(s) required for the propagation of feature annotation.</text>
</comment>
<comment type="function">
    <text evidence="2">Catalyzes the ATP-dependent phosphorylation of thiamine-monophosphate (TMP) to form thiamine-pyrophosphate (TPP), the active form of vitamin B1.</text>
</comment>
<dbReference type="InterPro" id="IPR036921">
    <property type="entry name" value="PurM-like_N_sf"/>
</dbReference>
<feature type="domain" description="PurM-like N-terminal" evidence="3">
    <location>
        <begin position="29"/>
        <end position="141"/>
    </location>
</feature>
<dbReference type="GO" id="GO:0009228">
    <property type="term" value="P:thiamine biosynthetic process"/>
    <property type="evidence" value="ECO:0007669"/>
    <property type="project" value="UniProtKB-KW"/>
</dbReference>
<evidence type="ECO:0000313" key="5">
    <source>
        <dbReference type="EMBL" id="SOD94255.1"/>
    </source>
</evidence>
<evidence type="ECO:0000259" key="3">
    <source>
        <dbReference type="Pfam" id="PF00586"/>
    </source>
</evidence>
<dbReference type="GO" id="GO:0005524">
    <property type="term" value="F:ATP binding"/>
    <property type="evidence" value="ECO:0007669"/>
    <property type="project" value="UniProtKB-UniRule"/>
</dbReference>
<feature type="domain" description="PurM-like C-terminal" evidence="4">
    <location>
        <begin position="153"/>
        <end position="310"/>
    </location>
</feature>
<dbReference type="InterPro" id="IPR010918">
    <property type="entry name" value="PurM-like_C_dom"/>
</dbReference>
<evidence type="ECO:0000313" key="6">
    <source>
        <dbReference type="Proteomes" id="UP000219621"/>
    </source>
</evidence>
<keyword evidence="2" id="KW-0460">Magnesium</keyword>
<comment type="miscellaneous">
    <text evidence="2">Reaction mechanism of ThiL seems to utilize a direct, inline transfer of the gamma-phosphate of ATP to TMP rather than a phosphorylated enzyme intermediate.</text>
</comment>
<dbReference type="UniPathway" id="UPA00060">
    <property type="reaction ID" value="UER00142"/>
</dbReference>
<evidence type="ECO:0000256" key="1">
    <source>
        <dbReference type="ARBA" id="ARBA00022977"/>
    </source>
</evidence>
<comment type="pathway">
    <text evidence="2">Cofactor biosynthesis; thiamine diphosphate biosynthesis; thiamine diphosphate from thiamine phosphate: step 1/1.</text>
</comment>
<comment type="similarity">
    <text evidence="2">Belongs to the thiamine-monophosphate kinase family.</text>
</comment>
<dbReference type="AlphaFoldDB" id="A0A286GFE9"/>
<evidence type="ECO:0000256" key="2">
    <source>
        <dbReference type="HAMAP-Rule" id="MF_02128"/>
    </source>
</evidence>
<feature type="binding site" evidence="2">
    <location>
        <position position="30"/>
    </location>
    <ligand>
        <name>Mg(2+)</name>
        <dbReference type="ChEBI" id="CHEBI:18420"/>
        <label>3</label>
    </ligand>
</feature>
<dbReference type="NCBIfam" id="TIGR01379">
    <property type="entry name" value="thiL"/>
    <property type="match status" value="1"/>
</dbReference>
<sequence length="328" mass="33400">MAGRGEFGLIADLFEPLAAGYPGALSLHDDAALVEVDPGHRLVVTTDALVAGVHFLPDDPPDLVARKALRVNLSDVAAMGARPVAVLVAACFPKEAGEAWAEIFARGLAEDVRGFGVPLIGGDTVATPGPATITVTALGQVAVGHELRRDAAREGDVLLVSGTIGDGALGLLVQRGRCPGLSDAHREFLIDRYRLPQPRVTLGPELAGIARACLDVSDGLIGDVGHICRHSGLGAVIDVDAVPLSPAAAAAVAEDAALLRTAVLCGGDDYELAFTVPAERVGEAQAAAAACGVTVTAIGVMVAGDGVKVRSAGGAPEAFTESPAWRHF</sequence>
<feature type="binding site" evidence="2">
    <location>
        <position position="123"/>
    </location>
    <ligand>
        <name>Mg(2+)</name>
        <dbReference type="ChEBI" id="CHEBI:18420"/>
        <label>1</label>
    </ligand>
</feature>
<dbReference type="EC" id="2.7.4.16" evidence="2"/>
<feature type="binding site" evidence="2">
    <location>
        <position position="47"/>
    </location>
    <ligand>
        <name>Mg(2+)</name>
        <dbReference type="ChEBI" id="CHEBI:18420"/>
        <label>1</label>
    </ligand>
</feature>
<proteinExistence type="inferred from homology"/>
<dbReference type="Gene3D" id="3.30.1330.10">
    <property type="entry name" value="PurM-like, N-terminal domain"/>
    <property type="match status" value="1"/>
</dbReference>
<dbReference type="InterPro" id="IPR006283">
    <property type="entry name" value="ThiL-like"/>
</dbReference>
<dbReference type="PIRSF" id="PIRSF005303">
    <property type="entry name" value="Thiam_monoph_kin"/>
    <property type="match status" value="1"/>
</dbReference>
<comment type="catalytic activity">
    <reaction evidence="2">
        <text>thiamine phosphate + ATP = thiamine diphosphate + ADP</text>
        <dbReference type="Rhea" id="RHEA:15913"/>
        <dbReference type="ChEBI" id="CHEBI:30616"/>
        <dbReference type="ChEBI" id="CHEBI:37575"/>
        <dbReference type="ChEBI" id="CHEBI:58937"/>
        <dbReference type="ChEBI" id="CHEBI:456216"/>
        <dbReference type="EC" id="2.7.4.16"/>
    </reaction>
</comment>
<keyword evidence="6" id="KW-1185">Reference proteome</keyword>
<dbReference type="SUPFAM" id="SSF56042">
    <property type="entry name" value="PurM C-terminal domain-like"/>
    <property type="match status" value="1"/>
</dbReference>
<feature type="binding site" evidence="2">
    <location>
        <position position="75"/>
    </location>
    <ligand>
        <name>Mg(2+)</name>
        <dbReference type="ChEBI" id="CHEBI:18420"/>
        <label>4</label>
    </ligand>
</feature>
<keyword evidence="2" id="KW-0067">ATP-binding</keyword>
<organism evidence="5 6">
    <name type="scientific">Caenispirillum bisanense</name>
    <dbReference type="NCBI Taxonomy" id="414052"/>
    <lineage>
        <taxon>Bacteria</taxon>
        <taxon>Pseudomonadati</taxon>
        <taxon>Pseudomonadota</taxon>
        <taxon>Alphaproteobacteria</taxon>
        <taxon>Rhodospirillales</taxon>
        <taxon>Novispirillaceae</taxon>
        <taxon>Caenispirillum</taxon>
    </lineage>
</organism>
<keyword evidence="1 2" id="KW-0784">Thiamine biosynthesis</keyword>
<feature type="binding site" evidence="2">
    <location>
        <position position="215"/>
    </location>
    <ligand>
        <name>Mg(2+)</name>
        <dbReference type="ChEBI" id="CHEBI:18420"/>
        <label>3</label>
    </ligand>
</feature>
<dbReference type="Proteomes" id="UP000219621">
    <property type="component" value="Unassembled WGS sequence"/>
</dbReference>
<dbReference type="GO" id="GO:0000287">
    <property type="term" value="F:magnesium ion binding"/>
    <property type="evidence" value="ECO:0007669"/>
    <property type="project" value="UniProtKB-UniRule"/>
</dbReference>
<feature type="binding site" evidence="2">
    <location>
        <position position="75"/>
    </location>
    <ligand>
        <name>Mg(2+)</name>
        <dbReference type="ChEBI" id="CHEBI:18420"/>
        <label>2</label>
    </ligand>
</feature>
<dbReference type="InterPro" id="IPR016188">
    <property type="entry name" value="PurM-like_N"/>
</dbReference>
<keyword evidence="2" id="KW-0479">Metal-binding</keyword>
<reference evidence="5 6" key="1">
    <citation type="submission" date="2017-09" db="EMBL/GenBank/DDBJ databases">
        <authorList>
            <person name="Ehlers B."/>
            <person name="Leendertz F.H."/>
        </authorList>
    </citation>
    <scope>NUCLEOTIDE SEQUENCE [LARGE SCALE GENOMIC DNA]</scope>
    <source>
        <strain evidence="5 6">USBA 140</strain>
    </source>
</reference>
<dbReference type="CDD" id="cd02194">
    <property type="entry name" value="ThiL"/>
    <property type="match status" value="1"/>
</dbReference>
<feature type="binding site" evidence="2">
    <location>
        <position position="268"/>
    </location>
    <ligand>
        <name>substrate</name>
    </ligand>
</feature>
<dbReference type="PANTHER" id="PTHR30270">
    <property type="entry name" value="THIAMINE-MONOPHOSPHATE KINASE"/>
    <property type="match status" value="1"/>
</dbReference>
<dbReference type="Pfam" id="PF02769">
    <property type="entry name" value="AIRS_C"/>
    <property type="match status" value="1"/>
</dbReference>
<feature type="binding site" evidence="2">
    <location>
        <position position="47"/>
    </location>
    <ligand>
        <name>Mg(2+)</name>
        <dbReference type="ChEBI" id="CHEBI:18420"/>
        <label>2</label>
    </ligand>
</feature>
<feature type="binding site" evidence="2">
    <location>
        <position position="218"/>
    </location>
    <ligand>
        <name>Mg(2+)</name>
        <dbReference type="ChEBI" id="CHEBI:18420"/>
        <label>5</label>
    </ligand>
</feature>
<feature type="binding site" evidence="2">
    <location>
        <position position="30"/>
    </location>
    <ligand>
        <name>Mg(2+)</name>
        <dbReference type="ChEBI" id="CHEBI:18420"/>
        <label>4</label>
    </ligand>
</feature>
<dbReference type="GO" id="GO:0009030">
    <property type="term" value="F:thiamine-phosphate kinase activity"/>
    <property type="evidence" value="ECO:0007669"/>
    <property type="project" value="UniProtKB-UniRule"/>
</dbReference>
<feature type="binding site" evidence="2">
    <location>
        <position position="325"/>
    </location>
    <ligand>
        <name>substrate</name>
    </ligand>
</feature>
<dbReference type="PANTHER" id="PTHR30270:SF0">
    <property type="entry name" value="THIAMINE-MONOPHOSPHATE KINASE"/>
    <property type="match status" value="1"/>
</dbReference>
<dbReference type="RefSeq" id="WP_097278895.1">
    <property type="nucleotide sequence ID" value="NZ_OCNJ01000003.1"/>
</dbReference>
<feature type="binding site" evidence="2">
    <location>
        <position position="46"/>
    </location>
    <ligand>
        <name>Mg(2+)</name>
        <dbReference type="ChEBI" id="CHEBI:18420"/>
        <label>1</label>
    </ligand>
</feature>
<name>A0A286GFE9_9PROT</name>
<gene>
    <name evidence="2" type="primary">thiL</name>
    <name evidence="5" type="ORF">SAMN05421508_103432</name>
</gene>